<keyword evidence="2" id="KW-0472">Membrane</keyword>
<keyword evidence="2" id="KW-1133">Transmembrane helix</keyword>
<evidence type="ECO:0000313" key="4">
    <source>
        <dbReference type="Proteomes" id="UP000199352"/>
    </source>
</evidence>
<feature type="coiled-coil region" evidence="1">
    <location>
        <begin position="46"/>
        <end position="73"/>
    </location>
</feature>
<dbReference type="AlphaFoldDB" id="A0A1H9W4I0"/>
<sequence length="126" mass="14157">METATNAQCALEKTVQDLREQLDHNTRTLAFLPPGSVTYDRLVDRVEHQTAQLLAYEDRLDRQRRAAERAALQRHRRQQQNETLLGGGLFIAIGAVITYTGWGTWWLVLAVLFIAAGLLALVADDV</sequence>
<organism evidence="3 4">
    <name type="scientific">Lentzea xinjiangensis</name>
    <dbReference type="NCBI Taxonomy" id="402600"/>
    <lineage>
        <taxon>Bacteria</taxon>
        <taxon>Bacillati</taxon>
        <taxon>Actinomycetota</taxon>
        <taxon>Actinomycetes</taxon>
        <taxon>Pseudonocardiales</taxon>
        <taxon>Pseudonocardiaceae</taxon>
        <taxon>Lentzea</taxon>
    </lineage>
</organism>
<evidence type="ECO:0000313" key="3">
    <source>
        <dbReference type="EMBL" id="SES28860.1"/>
    </source>
</evidence>
<keyword evidence="1" id="KW-0175">Coiled coil</keyword>
<keyword evidence="2" id="KW-0812">Transmembrane</keyword>
<keyword evidence="4" id="KW-1185">Reference proteome</keyword>
<dbReference type="STRING" id="402600.SAMN05216188_13079"/>
<gene>
    <name evidence="3" type="ORF">SAMN05216188_13079</name>
</gene>
<name>A0A1H9W4I0_9PSEU</name>
<reference evidence="4" key="1">
    <citation type="submission" date="2016-10" db="EMBL/GenBank/DDBJ databases">
        <authorList>
            <person name="Varghese N."/>
            <person name="Submissions S."/>
        </authorList>
    </citation>
    <scope>NUCLEOTIDE SEQUENCE [LARGE SCALE GENOMIC DNA]</scope>
    <source>
        <strain evidence="4">CGMCC 4.3525</strain>
    </source>
</reference>
<dbReference type="EMBL" id="FOFR01000030">
    <property type="protein sequence ID" value="SES28860.1"/>
    <property type="molecule type" value="Genomic_DNA"/>
</dbReference>
<feature type="transmembrane region" description="Helical" evidence="2">
    <location>
        <begin position="83"/>
        <end position="99"/>
    </location>
</feature>
<protein>
    <submittedName>
        <fullName evidence="3">Uncharacterized protein</fullName>
    </submittedName>
</protein>
<evidence type="ECO:0000256" key="2">
    <source>
        <dbReference type="SAM" id="Phobius"/>
    </source>
</evidence>
<proteinExistence type="predicted"/>
<evidence type="ECO:0000256" key="1">
    <source>
        <dbReference type="SAM" id="Coils"/>
    </source>
</evidence>
<dbReference type="RefSeq" id="WP_089961066.1">
    <property type="nucleotide sequence ID" value="NZ_FOFR01000030.1"/>
</dbReference>
<accession>A0A1H9W4I0</accession>
<dbReference type="Proteomes" id="UP000199352">
    <property type="component" value="Unassembled WGS sequence"/>
</dbReference>
<feature type="transmembrane region" description="Helical" evidence="2">
    <location>
        <begin position="105"/>
        <end position="123"/>
    </location>
</feature>